<sequence length="170" mass="18365">MALPFLSDPALEAFLADIGFGLVVPEDHQTPSPPSSEQDTMTVAATPPPLEEETSACAADEERRLRRKISNRESARRSRARKQQHLQEMRGRAARLRAGNRDLAALLRGLQARTALVRLANDQMRAEGTALARRLAAARRALALRQLYAAATSGAGAGGFELQNLASLIA</sequence>
<organism evidence="8 9">
    <name type="scientific">Eragrostis curvula</name>
    <name type="common">weeping love grass</name>
    <dbReference type="NCBI Taxonomy" id="38414"/>
    <lineage>
        <taxon>Eukaryota</taxon>
        <taxon>Viridiplantae</taxon>
        <taxon>Streptophyta</taxon>
        <taxon>Embryophyta</taxon>
        <taxon>Tracheophyta</taxon>
        <taxon>Spermatophyta</taxon>
        <taxon>Magnoliopsida</taxon>
        <taxon>Liliopsida</taxon>
        <taxon>Poales</taxon>
        <taxon>Poaceae</taxon>
        <taxon>PACMAD clade</taxon>
        <taxon>Chloridoideae</taxon>
        <taxon>Eragrostideae</taxon>
        <taxon>Eragrostidinae</taxon>
        <taxon>Eragrostis</taxon>
    </lineage>
</organism>
<evidence type="ECO:0000256" key="5">
    <source>
        <dbReference type="ARBA" id="ARBA00023242"/>
    </source>
</evidence>
<name>A0A5J9WN33_9POAL</name>
<dbReference type="OrthoDB" id="719111at2759"/>
<keyword evidence="5" id="KW-0539">Nucleus</keyword>
<comment type="caution">
    <text evidence="8">The sequence shown here is derived from an EMBL/GenBank/DDBJ whole genome shotgun (WGS) entry which is preliminary data.</text>
</comment>
<dbReference type="PROSITE" id="PS00036">
    <property type="entry name" value="BZIP_BASIC"/>
    <property type="match status" value="1"/>
</dbReference>
<dbReference type="EMBL" id="RWGY01000002">
    <property type="protein sequence ID" value="TVU48790.1"/>
    <property type="molecule type" value="Genomic_DNA"/>
</dbReference>
<keyword evidence="2" id="KW-0805">Transcription regulation</keyword>
<feature type="non-terminal residue" evidence="8">
    <location>
        <position position="1"/>
    </location>
</feature>
<dbReference type="SUPFAM" id="SSF57959">
    <property type="entry name" value="Leucine zipper domain"/>
    <property type="match status" value="1"/>
</dbReference>
<dbReference type="Gramene" id="TVU48790">
    <property type="protein sequence ID" value="TVU48790"/>
    <property type="gene ID" value="EJB05_00065"/>
</dbReference>
<evidence type="ECO:0000313" key="8">
    <source>
        <dbReference type="EMBL" id="TVU48790.1"/>
    </source>
</evidence>
<protein>
    <recommendedName>
        <fullName evidence="7">BZIP domain-containing protein</fullName>
    </recommendedName>
</protein>
<dbReference type="InterPro" id="IPR004827">
    <property type="entry name" value="bZIP"/>
</dbReference>
<evidence type="ECO:0000256" key="2">
    <source>
        <dbReference type="ARBA" id="ARBA00023015"/>
    </source>
</evidence>
<proteinExistence type="predicted"/>
<comment type="subcellular location">
    <subcellularLocation>
        <location evidence="1">Nucleus</location>
    </subcellularLocation>
</comment>
<dbReference type="PANTHER" id="PTHR45764:SF78">
    <property type="entry name" value="BZIP TRANSCRIPTION FACTOR FAMILY PROTEIN EXPRESSED"/>
    <property type="match status" value="1"/>
</dbReference>
<keyword evidence="9" id="KW-1185">Reference proteome</keyword>
<gene>
    <name evidence="8" type="ORF">EJB05_00065</name>
</gene>
<evidence type="ECO:0000313" key="9">
    <source>
        <dbReference type="Proteomes" id="UP000324897"/>
    </source>
</evidence>
<evidence type="ECO:0000256" key="4">
    <source>
        <dbReference type="ARBA" id="ARBA00023163"/>
    </source>
</evidence>
<feature type="region of interest" description="Disordered" evidence="6">
    <location>
        <begin position="25"/>
        <end position="84"/>
    </location>
</feature>
<feature type="domain" description="BZIP" evidence="7">
    <location>
        <begin position="61"/>
        <end position="124"/>
    </location>
</feature>
<dbReference type="GO" id="GO:0005634">
    <property type="term" value="C:nucleus"/>
    <property type="evidence" value="ECO:0007669"/>
    <property type="project" value="UniProtKB-SubCell"/>
</dbReference>
<keyword evidence="3" id="KW-0238">DNA-binding</keyword>
<evidence type="ECO:0000259" key="7">
    <source>
        <dbReference type="PROSITE" id="PS50217"/>
    </source>
</evidence>
<reference evidence="8 9" key="1">
    <citation type="journal article" date="2019" name="Sci. Rep.">
        <title>A high-quality genome of Eragrostis curvula grass provides insights into Poaceae evolution and supports new strategies to enhance forage quality.</title>
        <authorList>
            <person name="Carballo J."/>
            <person name="Santos B.A.C.M."/>
            <person name="Zappacosta D."/>
            <person name="Garbus I."/>
            <person name="Selva J.P."/>
            <person name="Gallo C.A."/>
            <person name="Diaz A."/>
            <person name="Albertini E."/>
            <person name="Caccamo M."/>
            <person name="Echenique V."/>
        </authorList>
    </citation>
    <scope>NUCLEOTIDE SEQUENCE [LARGE SCALE GENOMIC DNA]</scope>
    <source>
        <strain evidence="9">cv. Victoria</strain>
        <tissue evidence="8">Leaf</tissue>
    </source>
</reference>
<dbReference type="SMART" id="SM00338">
    <property type="entry name" value="BRLZ"/>
    <property type="match status" value="1"/>
</dbReference>
<evidence type="ECO:0000256" key="1">
    <source>
        <dbReference type="ARBA" id="ARBA00004123"/>
    </source>
</evidence>
<dbReference type="GO" id="GO:0000976">
    <property type="term" value="F:transcription cis-regulatory region binding"/>
    <property type="evidence" value="ECO:0007669"/>
    <property type="project" value="TreeGrafter"/>
</dbReference>
<dbReference type="PROSITE" id="PS50217">
    <property type="entry name" value="BZIP"/>
    <property type="match status" value="1"/>
</dbReference>
<accession>A0A5J9WN33</accession>
<dbReference type="InterPro" id="IPR046347">
    <property type="entry name" value="bZIP_sf"/>
</dbReference>
<dbReference type="Gene3D" id="1.20.5.170">
    <property type="match status" value="1"/>
</dbReference>
<dbReference type="AlphaFoldDB" id="A0A5J9WN33"/>
<dbReference type="PANTHER" id="PTHR45764">
    <property type="entry name" value="BZIP TRANSCRIPTION FACTOR 44"/>
    <property type="match status" value="1"/>
</dbReference>
<dbReference type="FunFam" id="1.20.5.170:FF:000020">
    <property type="entry name" value="BZIP transcription factor"/>
    <property type="match status" value="1"/>
</dbReference>
<dbReference type="GO" id="GO:0003700">
    <property type="term" value="F:DNA-binding transcription factor activity"/>
    <property type="evidence" value="ECO:0007669"/>
    <property type="project" value="InterPro"/>
</dbReference>
<dbReference type="Proteomes" id="UP000324897">
    <property type="component" value="Chromosome 6"/>
</dbReference>
<feature type="compositionally biased region" description="Basic and acidic residues" evidence="6">
    <location>
        <begin position="60"/>
        <end position="76"/>
    </location>
</feature>
<evidence type="ECO:0000256" key="6">
    <source>
        <dbReference type="SAM" id="MobiDB-lite"/>
    </source>
</evidence>
<keyword evidence="4" id="KW-0804">Transcription</keyword>
<evidence type="ECO:0000256" key="3">
    <source>
        <dbReference type="ARBA" id="ARBA00023125"/>
    </source>
</evidence>
<dbReference type="GO" id="GO:0045893">
    <property type="term" value="P:positive regulation of DNA-templated transcription"/>
    <property type="evidence" value="ECO:0007669"/>
    <property type="project" value="TreeGrafter"/>
</dbReference>
<dbReference type="Pfam" id="PF00170">
    <property type="entry name" value="bZIP_1"/>
    <property type="match status" value="1"/>
</dbReference>